<organism evidence="2 3">
    <name type="scientific">Pleurodeles waltl</name>
    <name type="common">Iberian ribbed newt</name>
    <dbReference type="NCBI Taxonomy" id="8319"/>
    <lineage>
        <taxon>Eukaryota</taxon>
        <taxon>Metazoa</taxon>
        <taxon>Chordata</taxon>
        <taxon>Craniata</taxon>
        <taxon>Vertebrata</taxon>
        <taxon>Euteleostomi</taxon>
        <taxon>Amphibia</taxon>
        <taxon>Batrachia</taxon>
        <taxon>Caudata</taxon>
        <taxon>Salamandroidea</taxon>
        <taxon>Salamandridae</taxon>
        <taxon>Pleurodelinae</taxon>
        <taxon>Pleurodeles</taxon>
    </lineage>
</organism>
<proteinExistence type="predicted"/>
<evidence type="ECO:0000256" key="1">
    <source>
        <dbReference type="SAM" id="MobiDB-lite"/>
    </source>
</evidence>
<feature type="region of interest" description="Disordered" evidence="1">
    <location>
        <begin position="215"/>
        <end position="234"/>
    </location>
</feature>
<feature type="compositionally biased region" description="Basic residues" evidence="1">
    <location>
        <begin position="225"/>
        <end position="234"/>
    </location>
</feature>
<feature type="region of interest" description="Disordered" evidence="1">
    <location>
        <begin position="54"/>
        <end position="82"/>
    </location>
</feature>
<reference evidence="2" key="1">
    <citation type="journal article" date="2022" name="bioRxiv">
        <title>Sequencing and chromosome-scale assembly of the giantPleurodeles waltlgenome.</title>
        <authorList>
            <person name="Brown T."/>
            <person name="Elewa A."/>
            <person name="Iarovenko S."/>
            <person name="Subramanian E."/>
            <person name="Araus A.J."/>
            <person name="Petzold A."/>
            <person name="Susuki M."/>
            <person name="Suzuki K.-i.T."/>
            <person name="Hayashi T."/>
            <person name="Toyoda A."/>
            <person name="Oliveira C."/>
            <person name="Osipova E."/>
            <person name="Leigh N.D."/>
            <person name="Simon A."/>
            <person name="Yun M.H."/>
        </authorList>
    </citation>
    <scope>NUCLEOTIDE SEQUENCE</scope>
    <source>
        <strain evidence="2">20211129_DDA</strain>
        <tissue evidence="2">Liver</tissue>
    </source>
</reference>
<evidence type="ECO:0000313" key="3">
    <source>
        <dbReference type="Proteomes" id="UP001066276"/>
    </source>
</evidence>
<evidence type="ECO:0000313" key="2">
    <source>
        <dbReference type="EMBL" id="KAJ1154068.1"/>
    </source>
</evidence>
<gene>
    <name evidence="2" type="ORF">NDU88_006825</name>
</gene>
<comment type="caution">
    <text evidence="2">The sequence shown here is derived from an EMBL/GenBank/DDBJ whole genome shotgun (WGS) entry which is preliminary data.</text>
</comment>
<dbReference type="EMBL" id="JANPWB010000009">
    <property type="protein sequence ID" value="KAJ1154068.1"/>
    <property type="molecule type" value="Genomic_DNA"/>
</dbReference>
<keyword evidence="3" id="KW-1185">Reference proteome</keyword>
<feature type="compositionally biased region" description="Basic residues" evidence="1">
    <location>
        <begin position="69"/>
        <end position="79"/>
    </location>
</feature>
<protein>
    <submittedName>
        <fullName evidence="2">Uncharacterized protein</fullName>
    </submittedName>
</protein>
<name>A0AAV7RT41_PLEWA</name>
<accession>A0AAV7RT41</accession>
<dbReference type="AlphaFoldDB" id="A0AAV7RT41"/>
<sequence>MGSLAPFSRKAQGLDFKYVIFSGQVSHRLYPEEGAVDTQGYISEPEPETRQRVLRAPAPGPGAGEVSPARRRPKGRRQKAVNGALAHASVFRGSRPRLPYFTESCGGPQPPWATAEAARSTGCSLREGGALPPTPPTSTPAACLLPHKIYLATETKTWTKTDGRTGVAQPLLSRCGASEARRHNRISGSATENIEELLSFGDLEAYLETCLRHTESRPSHSKSLWGRHSKAQAQ</sequence>
<dbReference type="Proteomes" id="UP001066276">
    <property type="component" value="Chromosome 5"/>
</dbReference>